<dbReference type="SUPFAM" id="SSF46785">
    <property type="entry name" value="Winged helix' DNA-binding domain"/>
    <property type="match status" value="1"/>
</dbReference>
<dbReference type="Gene3D" id="1.10.10.10">
    <property type="entry name" value="Winged helix-like DNA-binding domain superfamily/Winged helix DNA-binding domain"/>
    <property type="match status" value="1"/>
</dbReference>
<keyword evidence="2" id="KW-0805">Transcription regulation</keyword>
<evidence type="ECO:0000313" key="7">
    <source>
        <dbReference type="Proteomes" id="UP000013085"/>
    </source>
</evidence>
<comment type="caution">
    <text evidence="6">The sequence shown here is derived from an EMBL/GenBank/DDBJ whole genome shotgun (WGS) entry which is preliminary data.</text>
</comment>
<keyword evidence="3" id="KW-0238">DNA-binding</keyword>
<dbReference type="InterPro" id="IPR005119">
    <property type="entry name" value="LysR_subst-bd"/>
</dbReference>
<protein>
    <recommendedName>
        <fullName evidence="5">HTH lysR-type domain-containing protein</fullName>
    </recommendedName>
</protein>
<sequence>MDKGIEYILEVARCGGITKAAENLFITPSALSKFVQAREAELQVKLFHRVGKRFVLTQAGEYYVQKIGEIERIQRELDTQMSSFSSMSRGVIRIGVQATFTEVMFRFILPELKEAFPGIRILMHERTVGELVQMVKGRQLDVLLAVIDKQEHGFCYETVHQCELVMAAVGTHPVVQKAVPKPGFRYPWIDLSYCCDQPNVMLMPGSPYRTYADNLYGYYQLKPDIAYELGSSRSGLACVAYTHALMITLDHMIFNNLFHEEIVPLSVGEKPLSRNLVTAHLEESMLTEESNVFHRICKKHIR</sequence>
<evidence type="ECO:0000256" key="1">
    <source>
        <dbReference type="ARBA" id="ARBA00009437"/>
    </source>
</evidence>
<proteinExistence type="inferred from homology"/>
<dbReference type="EMBL" id="AGYR01000029">
    <property type="protein sequence ID" value="ENZ13756.1"/>
    <property type="molecule type" value="Genomic_DNA"/>
</dbReference>
<evidence type="ECO:0000256" key="2">
    <source>
        <dbReference type="ARBA" id="ARBA00023015"/>
    </source>
</evidence>
<reference evidence="6 7" key="1">
    <citation type="submission" date="2013-01" db="EMBL/GenBank/DDBJ databases">
        <title>The Genome Sequence of Clostridium clostridioforme 90A8.</title>
        <authorList>
            <consortium name="The Broad Institute Genome Sequencing Platform"/>
            <person name="Earl A."/>
            <person name="Ward D."/>
            <person name="Feldgarden M."/>
            <person name="Gevers D."/>
            <person name="Courvalin P."/>
            <person name="Lambert T."/>
            <person name="Walker B."/>
            <person name="Young S.K."/>
            <person name="Zeng Q."/>
            <person name="Gargeya S."/>
            <person name="Fitzgerald M."/>
            <person name="Haas B."/>
            <person name="Abouelleil A."/>
            <person name="Alvarado L."/>
            <person name="Arachchi H.M."/>
            <person name="Berlin A.M."/>
            <person name="Chapman S.B."/>
            <person name="Dewar J."/>
            <person name="Goldberg J."/>
            <person name="Griggs A."/>
            <person name="Gujja S."/>
            <person name="Hansen M."/>
            <person name="Howarth C."/>
            <person name="Imamovic A."/>
            <person name="Larimer J."/>
            <person name="McCowan C."/>
            <person name="Murphy C."/>
            <person name="Neiman D."/>
            <person name="Pearson M."/>
            <person name="Priest M."/>
            <person name="Roberts A."/>
            <person name="Saif S."/>
            <person name="Shea T."/>
            <person name="Sisk P."/>
            <person name="Sykes S."/>
            <person name="Wortman J."/>
            <person name="Nusbaum C."/>
            <person name="Birren B."/>
        </authorList>
    </citation>
    <scope>NUCLEOTIDE SEQUENCE [LARGE SCALE GENOMIC DNA]</scope>
    <source>
        <strain evidence="6 7">90A8</strain>
    </source>
</reference>
<dbReference type="PANTHER" id="PTHR30419">
    <property type="entry name" value="HTH-TYPE TRANSCRIPTIONAL REGULATOR YBHD"/>
    <property type="match status" value="1"/>
</dbReference>
<dbReference type="Gene3D" id="3.40.190.290">
    <property type="match status" value="1"/>
</dbReference>
<organism evidence="6 7">
    <name type="scientific">[Clostridium] clostridioforme 90A8</name>
    <dbReference type="NCBI Taxonomy" id="999408"/>
    <lineage>
        <taxon>Bacteria</taxon>
        <taxon>Bacillati</taxon>
        <taxon>Bacillota</taxon>
        <taxon>Clostridia</taxon>
        <taxon>Lachnospirales</taxon>
        <taxon>Lachnospiraceae</taxon>
        <taxon>Enterocloster</taxon>
    </lineage>
</organism>
<dbReference type="PROSITE" id="PS50931">
    <property type="entry name" value="HTH_LYSR"/>
    <property type="match status" value="1"/>
</dbReference>
<evidence type="ECO:0000256" key="4">
    <source>
        <dbReference type="ARBA" id="ARBA00023163"/>
    </source>
</evidence>
<dbReference type="GO" id="GO:0003677">
    <property type="term" value="F:DNA binding"/>
    <property type="evidence" value="ECO:0007669"/>
    <property type="project" value="UniProtKB-KW"/>
</dbReference>
<dbReference type="HOGENOM" id="CLU_039613_6_2_9"/>
<dbReference type="InterPro" id="IPR000847">
    <property type="entry name" value="LysR_HTH_N"/>
</dbReference>
<dbReference type="RefSeq" id="WP_002585785.1">
    <property type="nucleotide sequence ID" value="NZ_KB851021.1"/>
</dbReference>
<dbReference type="InterPro" id="IPR050950">
    <property type="entry name" value="HTH-type_LysR_regulators"/>
</dbReference>
<dbReference type="PANTHER" id="PTHR30419:SF28">
    <property type="entry name" value="HTH-TYPE TRANSCRIPTIONAL REGULATOR BSDA"/>
    <property type="match status" value="1"/>
</dbReference>
<feature type="domain" description="HTH lysR-type" evidence="5">
    <location>
        <begin position="1"/>
        <end position="57"/>
    </location>
</feature>
<dbReference type="InterPro" id="IPR036388">
    <property type="entry name" value="WH-like_DNA-bd_sf"/>
</dbReference>
<dbReference type="GO" id="GO:0005829">
    <property type="term" value="C:cytosol"/>
    <property type="evidence" value="ECO:0007669"/>
    <property type="project" value="TreeGrafter"/>
</dbReference>
<gene>
    <name evidence="6" type="ORF">HMPREF1090_02651</name>
</gene>
<dbReference type="GeneID" id="57963354"/>
<dbReference type="Pfam" id="PF00126">
    <property type="entry name" value="HTH_1"/>
    <property type="match status" value="1"/>
</dbReference>
<comment type="similarity">
    <text evidence="1">Belongs to the LysR transcriptional regulatory family.</text>
</comment>
<dbReference type="Proteomes" id="UP000013085">
    <property type="component" value="Unassembled WGS sequence"/>
</dbReference>
<dbReference type="AlphaFoldDB" id="A0A0E2HB50"/>
<dbReference type="CDD" id="cd05466">
    <property type="entry name" value="PBP2_LTTR_substrate"/>
    <property type="match status" value="1"/>
</dbReference>
<name>A0A0E2HB50_9FIRM</name>
<accession>A0A0E2HB50</accession>
<evidence type="ECO:0000259" key="5">
    <source>
        <dbReference type="PROSITE" id="PS50931"/>
    </source>
</evidence>
<dbReference type="Pfam" id="PF03466">
    <property type="entry name" value="LysR_substrate"/>
    <property type="match status" value="1"/>
</dbReference>
<keyword evidence="4" id="KW-0804">Transcription</keyword>
<dbReference type="PATRIC" id="fig|999408.3.peg.2869"/>
<dbReference type="InterPro" id="IPR036390">
    <property type="entry name" value="WH_DNA-bd_sf"/>
</dbReference>
<dbReference type="SUPFAM" id="SSF53850">
    <property type="entry name" value="Periplasmic binding protein-like II"/>
    <property type="match status" value="1"/>
</dbReference>
<evidence type="ECO:0000256" key="3">
    <source>
        <dbReference type="ARBA" id="ARBA00023125"/>
    </source>
</evidence>
<evidence type="ECO:0000313" key="6">
    <source>
        <dbReference type="EMBL" id="ENZ13756.1"/>
    </source>
</evidence>
<dbReference type="GO" id="GO:0003700">
    <property type="term" value="F:DNA-binding transcription factor activity"/>
    <property type="evidence" value="ECO:0007669"/>
    <property type="project" value="InterPro"/>
</dbReference>